<dbReference type="GO" id="GO:0004029">
    <property type="term" value="F:aldehyde dehydrogenase (NAD+) activity"/>
    <property type="evidence" value="ECO:0007669"/>
    <property type="project" value="TreeGrafter"/>
</dbReference>
<dbReference type="SUPFAM" id="SSF51735">
    <property type="entry name" value="NAD(P)-binding Rossmann-fold domains"/>
    <property type="match status" value="1"/>
</dbReference>
<keyword evidence="3" id="KW-1185">Reference proteome</keyword>
<organism evidence="2 3">
    <name type="scientific">Nitrogeniibacter mangrovi</name>
    <dbReference type="NCBI Taxonomy" id="2016596"/>
    <lineage>
        <taxon>Bacteria</taxon>
        <taxon>Pseudomonadati</taxon>
        <taxon>Pseudomonadota</taxon>
        <taxon>Betaproteobacteria</taxon>
        <taxon>Rhodocyclales</taxon>
        <taxon>Zoogloeaceae</taxon>
        <taxon>Nitrogeniibacter</taxon>
    </lineage>
</organism>
<sequence length="316" mass="33530">MTSPLIVVTGASGFIGKHLLDATKGRAVLALSRTSKAPTPGEDHVRWVEGDLASAQCWLEVLKPGCTVINLAYPTSLSAEDAVSAARNMVAACAEFQATRLVHCSTVSVYGRTEGGVIDESTPCRPQDEYGRTKLAIEEAILGADAGACDVGVLRPAAVFGPGGRNLVTLAQSLQHGSAVTNYLRASLFGRRKMHLVPVESVVAALVFLCDSARPLSGNVFNVAEDDDELNNFQDVERMLAKGLGAGGRSVAPLPIPPWALRLLLRSRGRSELDPNCVYRSDRIRSWGFVSPVSFESALVAFANNFGSDSSTRGSS</sequence>
<protein>
    <submittedName>
        <fullName evidence="2">NAD(P)-dependent oxidoreductase</fullName>
    </submittedName>
</protein>
<proteinExistence type="predicted"/>
<dbReference type="PANTHER" id="PTHR48079:SF6">
    <property type="entry name" value="NAD(P)-BINDING DOMAIN-CONTAINING PROTEIN-RELATED"/>
    <property type="match status" value="1"/>
</dbReference>
<dbReference type="InterPro" id="IPR051783">
    <property type="entry name" value="NAD(P)-dependent_oxidoreduct"/>
</dbReference>
<dbReference type="RefSeq" id="WP_173764159.1">
    <property type="nucleotide sequence ID" value="NZ_CP048836.1"/>
</dbReference>
<dbReference type="Proteomes" id="UP000501991">
    <property type="component" value="Chromosome"/>
</dbReference>
<dbReference type="EMBL" id="CP048836">
    <property type="protein sequence ID" value="QID16993.1"/>
    <property type="molecule type" value="Genomic_DNA"/>
</dbReference>
<dbReference type="InterPro" id="IPR001509">
    <property type="entry name" value="Epimerase_deHydtase"/>
</dbReference>
<feature type="domain" description="NAD-dependent epimerase/dehydratase" evidence="1">
    <location>
        <begin position="6"/>
        <end position="224"/>
    </location>
</feature>
<evidence type="ECO:0000313" key="3">
    <source>
        <dbReference type="Proteomes" id="UP000501991"/>
    </source>
</evidence>
<dbReference type="PANTHER" id="PTHR48079">
    <property type="entry name" value="PROTEIN YEEZ"/>
    <property type="match status" value="1"/>
</dbReference>
<evidence type="ECO:0000259" key="1">
    <source>
        <dbReference type="Pfam" id="PF01370"/>
    </source>
</evidence>
<name>A0A6C1B0V2_9RHOO</name>
<dbReference type="KEGG" id="azq:G3580_04655"/>
<dbReference type="InterPro" id="IPR036291">
    <property type="entry name" value="NAD(P)-bd_dom_sf"/>
</dbReference>
<reference evidence="2 3" key="1">
    <citation type="submission" date="2020-02" db="EMBL/GenBank/DDBJ databases">
        <title>Nitrogenibacter mangrovi gen. nov., sp. nov. isolated from mangrove sediment, a denitrifying betaproteobacterium.</title>
        <authorList>
            <person name="Liao H."/>
            <person name="Tian Y."/>
        </authorList>
    </citation>
    <scope>NUCLEOTIDE SEQUENCE [LARGE SCALE GENOMIC DNA]</scope>
    <source>
        <strain evidence="2 3">M9-3-2</strain>
    </source>
</reference>
<gene>
    <name evidence="2" type="ORF">G3580_04655</name>
</gene>
<evidence type="ECO:0000313" key="2">
    <source>
        <dbReference type="EMBL" id="QID16993.1"/>
    </source>
</evidence>
<dbReference type="GO" id="GO:0005737">
    <property type="term" value="C:cytoplasm"/>
    <property type="evidence" value="ECO:0007669"/>
    <property type="project" value="TreeGrafter"/>
</dbReference>
<dbReference type="AlphaFoldDB" id="A0A6C1B0V2"/>
<dbReference type="Pfam" id="PF01370">
    <property type="entry name" value="Epimerase"/>
    <property type="match status" value="1"/>
</dbReference>
<accession>A0A6C1B0V2</accession>
<dbReference type="Gene3D" id="3.40.50.720">
    <property type="entry name" value="NAD(P)-binding Rossmann-like Domain"/>
    <property type="match status" value="1"/>
</dbReference>